<dbReference type="Proteomes" id="UP000628017">
    <property type="component" value="Unassembled WGS sequence"/>
</dbReference>
<proteinExistence type="predicted"/>
<dbReference type="RefSeq" id="WP_188675845.1">
    <property type="nucleotide sequence ID" value="NZ_BMKA01000003.1"/>
</dbReference>
<evidence type="ECO:0000313" key="2">
    <source>
        <dbReference type="Proteomes" id="UP000628017"/>
    </source>
</evidence>
<organism evidence="1 2">
    <name type="scientific">Neptunicoccus cionae</name>
    <dbReference type="NCBI Taxonomy" id="2035344"/>
    <lineage>
        <taxon>Bacteria</taxon>
        <taxon>Pseudomonadati</taxon>
        <taxon>Pseudomonadota</taxon>
        <taxon>Alphaproteobacteria</taxon>
        <taxon>Rhodobacterales</taxon>
        <taxon>Paracoccaceae</taxon>
        <taxon>Neptunicoccus</taxon>
    </lineage>
</organism>
<reference evidence="1" key="2">
    <citation type="submission" date="2020-09" db="EMBL/GenBank/DDBJ databases">
        <authorList>
            <person name="Sun Q."/>
            <person name="Zhou Y."/>
        </authorList>
    </citation>
    <scope>NUCLEOTIDE SEQUENCE</scope>
    <source>
        <strain evidence="1">CGMCC 1.15880</strain>
    </source>
</reference>
<evidence type="ECO:0000313" key="1">
    <source>
        <dbReference type="EMBL" id="GGA23344.1"/>
    </source>
</evidence>
<comment type="caution">
    <text evidence="1">The sequence shown here is derived from an EMBL/GenBank/DDBJ whole genome shotgun (WGS) entry which is preliminary data.</text>
</comment>
<dbReference type="InterPro" id="IPR017850">
    <property type="entry name" value="Alkaline_phosphatase_core_sf"/>
</dbReference>
<dbReference type="Gene3D" id="3.40.720.10">
    <property type="entry name" value="Alkaline Phosphatase, subunit A"/>
    <property type="match status" value="1"/>
</dbReference>
<reference evidence="1" key="1">
    <citation type="journal article" date="2014" name="Int. J. Syst. Evol. Microbiol.">
        <title>Complete genome sequence of Corynebacterium casei LMG S-19264T (=DSM 44701T), isolated from a smear-ripened cheese.</title>
        <authorList>
            <consortium name="US DOE Joint Genome Institute (JGI-PGF)"/>
            <person name="Walter F."/>
            <person name="Albersmeier A."/>
            <person name="Kalinowski J."/>
            <person name="Ruckert C."/>
        </authorList>
    </citation>
    <scope>NUCLEOTIDE SEQUENCE</scope>
    <source>
        <strain evidence="1">CGMCC 1.15880</strain>
    </source>
</reference>
<keyword evidence="2" id="KW-1185">Reference proteome</keyword>
<accession>A0A916VRQ7</accession>
<dbReference type="PANTHER" id="PTHR10151">
    <property type="entry name" value="ECTONUCLEOTIDE PYROPHOSPHATASE/PHOSPHODIESTERASE"/>
    <property type="match status" value="1"/>
</dbReference>
<dbReference type="GO" id="GO:0016787">
    <property type="term" value="F:hydrolase activity"/>
    <property type="evidence" value="ECO:0007669"/>
    <property type="project" value="UniProtKB-ARBA"/>
</dbReference>
<dbReference type="InterPro" id="IPR002591">
    <property type="entry name" value="Phosphodiest/P_Trfase"/>
</dbReference>
<name>A0A916VRQ7_9RHOB</name>
<dbReference type="Pfam" id="PF01663">
    <property type="entry name" value="Phosphodiest"/>
    <property type="match status" value="1"/>
</dbReference>
<dbReference type="PANTHER" id="PTHR10151:SF120">
    <property type="entry name" value="BIS(5'-ADENOSYL)-TRIPHOSPHATASE"/>
    <property type="match status" value="1"/>
</dbReference>
<gene>
    <name evidence="1" type="ORF">GCM10011498_25260</name>
</gene>
<protein>
    <submittedName>
        <fullName evidence="1">Nucleotide pyrophosphatase</fullName>
    </submittedName>
</protein>
<dbReference type="SUPFAM" id="SSF53649">
    <property type="entry name" value="Alkaline phosphatase-like"/>
    <property type="match status" value="1"/>
</dbReference>
<dbReference type="EMBL" id="BMKA01000003">
    <property type="protein sequence ID" value="GGA23344.1"/>
    <property type="molecule type" value="Genomic_DNA"/>
</dbReference>
<dbReference type="AlphaFoldDB" id="A0A916VRQ7"/>
<sequence>MNNKLLLIILDGVPWRNWGRLFGNLEGHVDAGNAQKWKMRSVLPSISASCYASIHTGVVPAEHGCTGNGNVFRLKHPDVFSQVRQAGGVTGAVAHSFWSEFFNRAPFDNVRDVEYDEPESDTINHGRFHTMTGYGRANQMTPCDLDLFGTLTNLCMRFGLDYGMLHTCTLDSMGHRYFHESEEMDGACFIMDEMLAPFIPKWRAAGYEVMVTADHGQDERGHHGGRSALQQEFALYYFGDAKGPAADTVLEQVQLAPTILTRLGAEVPETMKAKPFLS</sequence>